<name>A0A290QLQ1_9BACT</name>
<proteinExistence type="predicted"/>
<dbReference type="SUPFAM" id="SSF49265">
    <property type="entry name" value="Fibronectin type III"/>
    <property type="match status" value="1"/>
</dbReference>
<dbReference type="RefSeq" id="WP_096057041.1">
    <property type="nucleotide sequence ID" value="NZ_CP023344.1"/>
</dbReference>
<dbReference type="AlphaFoldDB" id="A0A290QLQ1"/>
<feature type="domain" description="Fibronectin type-III" evidence="2">
    <location>
        <begin position="213"/>
        <end position="298"/>
    </location>
</feature>
<evidence type="ECO:0000313" key="3">
    <source>
        <dbReference type="EMBL" id="ATC65411.1"/>
    </source>
</evidence>
<dbReference type="Pfam" id="PF00041">
    <property type="entry name" value="fn3"/>
    <property type="match status" value="1"/>
</dbReference>
<dbReference type="Proteomes" id="UP000217265">
    <property type="component" value="Chromosome"/>
</dbReference>
<dbReference type="PROSITE" id="PS50853">
    <property type="entry name" value="FN3"/>
    <property type="match status" value="1"/>
</dbReference>
<dbReference type="SMART" id="SM00060">
    <property type="entry name" value="FN3"/>
    <property type="match status" value="1"/>
</dbReference>
<protein>
    <recommendedName>
        <fullName evidence="2">Fibronectin type-III domain-containing protein</fullName>
    </recommendedName>
</protein>
<reference evidence="3 4" key="1">
    <citation type="submission" date="2017-09" db="EMBL/GenBank/DDBJ databases">
        <title>Complete genome sequence of Verrucomicrobial strain HZ-65, isolated from freshwater.</title>
        <authorList>
            <person name="Choi A."/>
        </authorList>
    </citation>
    <scope>NUCLEOTIDE SEQUENCE [LARGE SCALE GENOMIC DNA]</scope>
    <source>
        <strain evidence="3 4">HZ-65</strain>
    </source>
</reference>
<dbReference type="EMBL" id="CP023344">
    <property type="protein sequence ID" value="ATC65411.1"/>
    <property type="molecule type" value="Genomic_DNA"/>
</dbReference>
<feature type="chain" id="PRO_5012945375" description="Fibronectin type-III domain-containing protein" evidence="1">
    <location>
        <begin position="27"/>
        <end position="661"/>
    </location>
</feature>
<dbReference type="Gene3D" id="2.60.40.10">
    <property type="entry name" value="Immunoglobulins"/>
    <property type="match status" value="1"/>
</dbReference>
<sequence length="661" mass="68534">MKTSLTSFRTWACACLLGALPLSASAATVINEAFTSSPAANFTVVSGGTWAVSSGRYVLSVPANGTIMGNLTRHNTSVSGDYTLTTTLRITGTSALWNDAAVVFNYVDASNYYFASFNEANDGLTNGIFKVQAGVQTELADFSALSTADTDYAIEVTRAGSSITVKRNGTTLGTASDATFAGGYVGYGSKNDGAQFDNLLVNTAGGDVTAPSAPSGLLGVAASSSQINLSWNASTDNVGVTGYNVYRGGSLLTSVTGTSHSDTGLTASTSYTYKVKARDAANNLSADSNSVTVNTLSSSGVPVEVSSFGPNGTHWPSVLATPFLYDNSVPNIVNVACSWSAISSAISTLTPAQVSAGVLIRVAPGDLPGNGSGSGSTPVLQNLGSTSWTKRVTIAPRDGYGTVTIGISGSIGARIHNVNNVCFAGFIAYSLRPSACNNSAIAWTKIVNWLGVSGSTNMASSNMEFVEVVLPEYSVRDTDSAQASSSTNGALSNFQFIGCYIAPRYRSNGSAHTDTFQFFGDSAYSNMTFKDTAIFASSNCAIQTGGLNGLELRHCYIAAQGPALSRYPFPSGYTPPNSLDVTKTFNGGGTNFKAYDSIFIGRMPYSTSPWTLVSNTVVTEAVALAPGGTGSWTVNASLTSTVPDDFGVTLPTDAYLNSIWQ</sequence>
<evidence type="ECO:0000256" key="1">
    <source>
        <dbReference type="SAM" id="SignalP"/>
    </source>
</evidence>
<organism evidence="3 4">
    <name type="scientific">Nibricoccus aquaticus</name>
    <dbReference type="NCBI Taxonomy" id="2576891"/>
    <lineage>
        <taxon>Bacteria</taxon>
        <taxon>Pseudomonadati</taxon>
        <taxon>Verrucomicrobiota</taxon>
        <taxon>Opitutia</taxon>
        <taxon>Opitutales</taxon>
        <taxon>Opitutaceae</taxon>
        <taxon>Nibricoccus</taxon>
    </lineage>
</organism>
<keyword evidence="4" id="KW-1185">Reference proteome</keyword>
<evidence type="ECO:0000313" key="4">
    <source>
        <dbReference type="Proteomes" id="UP000217265"/>
    </source>
</evidence>
<dbReference type="InterPro" id="IPR003961">
    <property type="entry name" value="FN3_dom"/>
</dbReference>
<dbReference type="Gene3D" id="2.60.120.560">
    <property type="entry name" value="Exo-inulinase, domain 1"/>
    <property type="match status" value="1"/>
</dbReference>
<dbReference type="OrthoDB" id="9816589at2"/>
<evidence type="ECO:0000259" key="2">
    <source>
        <dbReference type="PROSITE" id="PS50853"/>
    </source>
</evidence>
<dbReference type="CDD" id="cd00063">
    <property type="entry name" value="FN3"/>
    <property type="match status" value="1"/>
</dbReference>
<dbReference type="InterPro" id="IPR036116">
    <property type="entry name" value="FN3_sf"/>
</dbReference>
<gene>
    <name evidence="3" type="ORF">CMV30_16485</name>
</gene>
<accession>A0A290QLQ1</accession>
<feature type="signal peptide" evidence="1">
    <location>
        <begin position="1"/>
        <end position="26"/>
    </location>
</feature>
<keyword evidence="1" id="KW-0732">Signal</keyword>
<dbReference type="KEGG" id="vbh:CMV30_16485"/>
<dbReference type="InterPro" id="IPR013783">
    <property type="entry name" value="Ig-like_fold"/>
</dbReference>